<protein>
    <recommendedName>
        <fullName evidence="4">Acyl carrier protein</fullName>
    </recommendedName>
</protein>
<evidence type="ECO:0000313" key="8">
    <source>
        <dbReference type="RefSeq" id="XP_022641865.1"/>
    </source>
</evidence>
<evidence type="ECO:0000256" key="1">
    <source>
        <dbReference type="ARBA" id="ARBA00010930"/>
    </source>
</evidence>
<dbReference type="InterPro" id="IPR009081">
    <property type="entry name" value="PP-bd_ACP"/>
</dbReference>
<dbReference type="InterPro" id="IPR044813">
    <property type="entry name" value="ACP_chloroplastic"/>
</dbReference>
<reference evidence="8" key="2">
    <citation type="submission" date="2025-08" db="UniProtKB">
        <authorList>
            <consortium name="RefSeq"/>
        </authorList>
    </citation>
    <scope>IDENTIFICATION</scope>
    <source>
        <tissue evidence="8">Leaf</tissue>
    </source>
</reference>
<comment type="function">
    <text evidence="4">Carrier of the growing fatty acid chain in fatty acid biosynthesis.</text>
</comment>
<keyword evidence="4" id="KW-0443">Lipid metabolism</keyword>
<dbReference type="HAMAP" id="MF_01217">
    <property type="entry name" value="Acyl_carrier"/>
    <property type="match status" value="1"/>
</dbReference>
<keyword evidence="5" id="KW-0472">Membrane</keyword>
<evidence type="ECO:0000256" key="3">
    <source>
        <dbReference type="ARBA" id="ARBA00022553"/>
    </source>
</evidence>
<dbReference type="OrthoDB" id="448946at2759"/>
<name>A0A3Q0FCS3_VIGRR</name>
<comment type="similarity">
    <text evidence="1">Belongs to the acyl carrier protein (ACP) family.</text>
</comment>
<keyword evidence="5" id="KW-0812">Transmembrane</keyword>
<dbReference type="STRING" id="3916.A0A3Q0FCS3"/>
<dbReference type="Pfam" id="PF00550">
    <property type="entry name" value="PP-binding"/>
    <property type="match status" value="1"/>
</dbReference>
<dbReference type="PANTHER" id="PTHR46153:SF2">
    <property type="entry name" value="ACYL CARRIER PROTEIN"/>
    <property type="match status" value="1"/>
</dbReference>
<evidence type="ECO:0000256" key="5">
    <source>
        <dbReference type="SAM" id="Phobius"/>
    </source>
</evidence>
<dbReference type="Proteomes" id="UP000087766">
    <property type="component" value="Chromosome 9"/>
</dbReference>
<dbReference type="Gene3D" id="1.10.1200.10">
    <property type="entry name" value="ACP-like"/>
    <property type="match status" value="1"/>
</dbReference>
<keyword evidence="4" id="KW-0276">Fatty acid metabolism</keyword>
<keyword evidence="4" id="KW-0275">Fatty acid biosynthesis</keyword>
<evidence type="ECO:0000256" key="4">
    <source>
        <dbReference type="RuleBase" id="RU000722"/>
    </source>
</evidence>
<reference evidence="7" key="1">
    <citation type="journal article" date="2014" name="Nat. Commun.">
        <title>Genome sequence of mungbean and insights into evolution within Vigna species.</title>
        <authorList>
            <person name="Kang Y.J."/>
            <person name="Kim S.K."/>
            <person name="Kim M.Y."/>
            <person name="Lestari P."/>
            <person name="Kim K.H."/>
            <person name="Ha B.K."/>
            <person name="Jun T.H."/>
            <person name="Hwang W.J."/>
            <person name="Lee T."/>
            <person name="Lee J."/>
            <person name="Shim S."/>
            <person name="Yoon M.Y."/>
            <person name="Jang Y.E."/>
            <person name="Han K.S."/>
            <person name="Taeprayoon P."/>
            <person name="Yoon N."/>
            <person name="Somta P."/>
            <person name="Tanya P."/>
            <person name="Kim K.S."/>
            <person name="Gwag J.G."/>
            <person name="Moon J.K."/>
            <person name="Lee Y.H."/>
            <person name="Park B.S."/>
            <person name="Bombarely A."/>
            <person name="Doyle J.J."/>
            <person name="Jackson S.A."/>
            <person name="Schafleitner R."/>
            <person name="Srinives P."/>
            <person name="Varshney R.K."/>
            <person name="Lee S.H."/>
        </authorList>
    </citation>
    <scope>NUCLEOTIDE SEQUENCE [LARGE SCALE GENOMIC DNA]</scope>
    <source>
        <strain evidence="7">cv. VC1973A</strain>
    </source>
</reference>
<evidence type="ECO:0000259" key="6">
    <source>
        <dbReference type="PROSITE" id="PS50075"/>
    </source>
</evidence>
<evidence type="ECO:0000256" key="2">
    <source>
        <dbReference type="ARBA" id="ARBA00022450"/>
    </source>
</evidence>
<gene>
    <name evidence="8" type="primary">LOC106773102</name>
</gene>
<dbReference type="InterPro" id="IPR036736">
    <property type="entry name" value="ACP-like_sf"/>
</dbReference>
<sequence length="186" mass="20149">MAYILSTSSTSLATLSFNSGLRTTTTHQMKKLSTMGSSVFSGLKHKTKVQLKKTTKVTFTRSAGFNTTISCSVVIISFSHFLLLNTSFLSLVLLASLMCSLYWAKAHPETLQIVQCTIAKQLSIDETTVTPQTKFSDLGADSLDTVEIMMALEEKFDISIGEGGAENISTVQDAADLIEKVKTCST</sequence>
<feature type="domain" description="Carrier" evidence="6">
    <location>
        <begin position="108"/>
        <end position="182"/>
    </location>
</feature>
<evidence type="ECO:0000313" key="7">
    <source>
        <dbReference type="Proteomes" id="UP000087766"/>
    </source>
</evidence>
<accession>A0A3Q0FCS3</accession>
<proteinExistence type="inferred from homology"/>
<dbReference type="NCBIfam" id="NF002150">
    <property type="entry name" value="PRK00982.1-4"/>
    <property type="match status" value="1"/>
</dbReference>
<organism evidence="7 8">
    <name type="scientific">Vigna radiata var. radiata</name>
    <name type="common">Mung bean</name>
    <name type="synonym">Phaseolus aureus</name>
    <dbReference type="NCBI Taxonomy" id="3916"/>
    <lineage>
        <taxon>Eukaryota</taxon>
        <taxon>Viridiplantae</taxon>
        <taxon>Streptophyta</taxon>
        <taxon>Embryophyta</taxon>
        <taxon>Tracheophyta</taxon>
        <taxon>Spermatophyta</taxon>
        <taxon>Magnoliopsida</taxon>
        <taxon>eudicotyledons</taxon>
        <taxon>Gunneridae</taxon>
        <taxon>Pentapetalae</taxon>
        <taxon>rosids</taxon>
        <taxon>fabids</taxon>
        <taxon>Fabales</taxon>
        <taxon>Fabaceae</taxon>
        <taxon>Papilionoideae</taxon>
        <taxon>50 kb inversion clade</taxon>
        <taxon>NPAAA clade</taxon>
        <taxon>indigoferoid/millettioid clade</taxon>
        <taxon>Phaseoleae</taxon>
        <taxon>Vigna</taxon>
    </lineage>
</organism>
<keyword evidence="4" id="KW-0444">Lipid biosynthesis</keyword>
<keyword evidence="5" id="KW-1133">Transmembrane helix</keyword>
<feature type="transmembrane region" description="Helical" evidence="5">
    <location>
        <begin position="63"/>
        <end position="82"/>
    </location>
</feature>
<dbReference type="RefSeq" id="XP_022641865.1">
    <property type="nucleotide sequence ID" value="XM_022786144.1"/>
</dbReference>
<dbReference type="NCBIfam" id="NF002148">
    <property type="entry name" value="PRK00982.1-2"/>
    <property type="match status" value="1"/>
</dbReference>
<dbReference type="PROSITE" id="PS50075">
    <property type="entry name" value="CARRIER"/>
    <property type="match status" value="1"/>
</dbReference>
<keyword evidence="2 4" id="KW-0596">Phosphopantetheine</keyword>
<dbReference type="GO" id="GO:0000036">
    <property type="term" value="F:acyl carrier activity"/>
    <property type="evidence" value="ECO:0007669"/>
    <property type="project" value="InterPro"/>
</dbReference>
<dbReference type="AlphaFoldDB" id="A0A3Q0FCS3"/>
<dbReference type="PANTHER" id="PTHR46153">
    <property type="entry name" value="ACYL CARRIER PROTEIN"/>
    <property type="match status" value="1"/>
</dbReference>
<keyword evidence="3" id="KW-0597">Phosphoprotein</keyword>
<dbReference type="NCBIfam" id="TIGR00517">
    <property type="entry name" value="acyl_carrier"/>
    <property type="match status" value="1"/>
</dbReference>
<dbReference type="SUPFAM" id="SSF47336">
    <property type="entry name" value="ACP-like"/>
    <property type="match status" value="1"/>
</dbReference>
<dbReference type="GeneID" id="106773102"/>
<dbReference type="InterPro" id="IPR003231">
    <property type="entry name" value="ACP"/>
</dbReference>
<keyword evidence="7" id="KW-1185">Reference proteome</keyword>
<dbReference type="KEGG" id="vra:106773102"/>